<keyword evidence="6" id="KW-1185">Reference proteome</keyword>
<dbReference type="InterPro" id="IPR013083">
    <property type="entry name" value="Znf_RING/FYVE/PHD"/>
</dbReference>
<dbReference type="PANTHER" id="PTHR47344">
    <property type="entry name" value="RING ZINC FINGER PROTEIN-RELATED"/>
    <property type="match status" value="1"/>
</dbReference>
<dbReference type="Gene3D" id="3.30.40.10">
    <property type="entry name" value="Zinc/RING finger domain, C3HC4 (zinc finger)"/>
    <property type="match status" value="1"/>
</dbReference>
<comment type="caution">
    <text evidence="5">The sequence shown here is derived from an EMBL/GenBank/DDBJ whole genome shotgun (WGS) entry which is preliminary data.</text>
</comment>
<feature type="region of interest" description="Disordered" evidence="3">
    <location>
        <begin position="374"/>
        <end position="403"/>
    </location>
</feature>
<evidence type="ECO:0000313" key="5">
    <source>
        <dbReference type="EMBL" id="CAD6246655.1"/>
    </source>
</evidence>
<evidence type="ECO:0000256" key="2">
    <source>
        <dbReference type="SAM" id="Coils"/>
    </source>
</evidence>
<reference evidence="5" key="1">
    <citation type="submission" date="2020-10" db="EMBL/GenBank/DDBJ databases">
        <authorList>
            <person name="Han B."/>
            <person name="Lu T."/>
            <person name="Zhao Q."/>
            <person name="Huang X."/>
            <person name="Zhao Y."/>
        </authorList>
    </citation>
    <scope>NUCLEOTIDE SEQUENCE</scope>
</reference>
<dbReference type="OrthoDB" id="8062037at2759"/>
<gene>
    <name evidence="5" type="ORF">NCGR_LOCUS30901</name>
</gene>
<evidence type="ECO:0000313" key="6">
    <source>
        <dbReference type="Proteomes" id="UP000604825"/>
    </source>
</evidence>
<proteinExistence type="predicted"/>
<dbReference type="GO" id="GO:0008270">
    <property type="term" value="F:zinc ion binding"/>
    <property type="evidence" value="ECO:0007669"/>
    <property type="project" value="UniProtKB-KW"/>
</dbReference>
<dbReference type="Pfam" id="PF13639">
    <property type="entry name" value="zf-RING_2"/>
    <property type="match status" value="1"/>
</dbReference>
<name>A0A811PQ22_9POAL</name>
<keyword evidence="2" id="KW-0175">Coiled coil</keyword>
<dbReference type="InterPro" id="IPR001841">
    <property type="entry name" value="Znf_RING"/>
</dbReference>
<dbReference type="PANTHER" id="PTHR47344:SF1">
    <property type="entry name" value="RING ZINC FINGER PROTEIN-RELATED"/>
    <property type="match status" value="1"/>
</dbReference>
<dbReference type="CDD" id="cd16448">
    <property type="entry name" value="RING-H2"/>
    <property type="match status" value="1"/>
</dbReference>
<dbReference type="Proteomes" id="UP000604825">
    <property type="component" value="Unassembled WGS sequence"/>
</dbReference>
<evidence type="ECO:0000256" key="1">
    <source>
        <dbReference type="PROSITE-ProRule" id="PRU00175"/>
    </source>
</evidence>
<sequence length="585" mass="63997">MTVAAAAWPVCTICYEDLRPLSDQHLHCLPACGHVFHALCLEQWLEYCPGGKKKRTCPVCKQCCGAAHPPTRLYFSSTGTCPTQACSSPGNASGGADPEVLAAEVARLEQKAASLGKVVEEQRESIDDLKSQAAVFREQMEAGSFLLQAAKKEKEYLQMLLNARTEELSRKTSECGRLQEKSLALAKELAALKLSADMNLQEEEILKLASLGNHGNLQNAVDVLKRSLAIRNKSYKELMVQCNVLGRSESRMQQKLEKAKEFIKKLRARVQELEKELEDKENGLLRDLRSSKKFKSDHIKSGNVTANNAFTSSSPGYENQTNKLDEVMQDPCNDKTHFDRLKPEAKSDLNARENLHNKNADVIDLEANDSGFGDEQKAQFSAKPFGTDDSTLNSENKSSLCQNDDQQSKAFECTTTHVAQGGPFLKHRKATVKSTFMANIRTKLHIPQESLSVRTNVTSSTRESETLTIDGISKQATRLASGTGPQQIHNINSLSDDFQAPGILGMDGARKSIGKWCKGSTAPGSASGNRGNLIAVGPDGRGGKVKILRDLGQSQDSKSQALWPKAPKVGGKGGQSQIHHFFGKR</sequence>
<dbReference type="SMART" id="SM00184">
    <property type="entry name" value="RING"/>
    <property type="match status" value="1"/>
</dbReference>
<dbReference type="EMBL" id="CAJGYO010000007">
    <property type="protein sequence ID" value="CAD6246655.1"/>
    <property type="molecule type" value="Genomic_DNA"/>
</dbReference>
<feature type="domain" description="RING-type" evidence="4">
    <location>
        <begin position="11"/>
        <end position="61"/>
    </location>
</feature>
<accession>A0A811PQ22</accession>
<keyword evidence="1" id="KW-0863">Zinc-finger</keyword>
<feature type="coiled-coil region" evidence="2">
    <location>
        <begin position="105"/>
        <end position="139"/>
    </location>
</feature>
<feature type="compositionally biased region" description="Polar residues" evidence="3">
    <location>
        <begin position="388"/>
        <end position="403"/>
    </location>
</feature>
<feature type="coiled-coil region" evidence="2">
    <location>
        <begin position="249"/>
        <end position="283"/>
    </location>
</feature>
<dbReference type="AlphaFoldDB" id="A0A811PQ22"/>
<protein>
    <recommendedName>
        <fullName evidence="4">RING-type domain-containing protein</fullName>
    </recommendedName>
</protein>
<organism evidence="5 6">
    <name type="scientific">Miscanthus lutarioriparius</name>
    <dbReference type="NCBI Taxonomy" id="422564"/>
    <lineage>
        <taxon>Eukaryota</taxon>
        <taxon>Viridiplantae</taxon>
        <taxon>Streptophyta</taxon>
        <taxon>Embryophyta</taxon>
        <taxon>Tracheophyta</taxon>
        <taxon>Spermatophyta</taxon>
        <taxon>Magnoliopsida</taxon>
        <taxon>Liliopsida</taxon>
        <taxon>Poales</taxon>
        <taxon>Poaceae</taxon>
        <taxon>PACMAD clade</taxon>
        <taxon>Panicoideae</taxon>
        <taxon>Andropogonodae</taxon>
        <taxon>Andropogoneae</taxon>
        <taxon>Saccharinae</taxon>
        <taxon>Miscanthus</taxon>
    </lineage>
</organism>
<dbReference type="SUPFAM" id="SSF57850">
    <property type="entry name" value="RING/U-box"/>
    <property type="match status" value="1"/>
</dbReference>
<keyword evidence="1" id="KW-0479">Metal-binding</keyword>
<feature type="region of interest" description="Disordered" evidence="3">
    <location>
        <begin position="553"/>
        <end position="585"/>
    </location>
</feature>
<dbReference type="PROSITE" id="PS50089">
    <property type="entry name" value="ZF_RING_2"/>
    <property type="match status" value="1"/>
</dbReference>
<evidence type="ECO:0000259" key="4">
    <source>
        <dbReference type="PROSITE" id="PS50089"/>
    </source>
</evidence>
<evidence type="ECO:0000256" key="3">
    <source>
        <dbReference type="SAM" id="MobiDB-lite"/>
    </source>
</evidence>
<keyword evidence="1" id="KW-0862">Zinc</keyword>